<dbReference type="InterPro" id="IPR052196">
    <property type="entry name" value="Bact_Kbp"/>
</dbReference>
<dbReference type="eggNOG" id="COG1652">
    <property type="taxonomic scope" value="Bacteria"/>
</dbReference>
<protein>
    <submittedName>
        <fullName evidence="2">Peptidoglycan-binding lysin domain protein</fullName>
    </submittedName>
</protein>
<dbReference type="HOGENOM" id="CLU_077348_0_0_9"/>
<dbReference type="Gene3D" id="3.10.350.10">
    <property type="entry name" value="LysM domain"/>
    <property type="match status" value="1"/>
</dbReference>
<dbReference type="EMBL" id="CP002780">
    <property type="protein sequence ID" value="AEG61700.1"/>
    <property type="molecule type" value="Genomic_DNA"/>
</dbReference>
<reference evidence="2 3" key="2">
    <citation type="journal article" date="2012" name="Stand. Genomic Sci.">
        <title>Complete genome sequence of the sulfate-reducing firmicute Desulfotomaculum ruminis type strain (DL(T)).</title>
        <authorList>
            <person name="Spring S."/>
            <person name="Visser M."/>
            <person name="Lu M."/>
            <person name="Copeland A."/>
            <person name="Lapidus A."/>
            <person name="Lucas S."/>
            <person name="Cheng J.F."/>
            <person name="Han C."/>
            <person name="Tapia R."/>
            <person name="Goodwin L.A."/>
            <person name="Pitluck S."/>
            <person name="Ivanova N."/>
            <person name="Land M."/>
            <person name="Hauser L."/>
            <person name="Larimer F."/>
            <person name="Rohde M."/>
            <person name="Goker M."/>
            <person name="Detter J.C."/>
            <person name="Kyrpides N.C."/>
            <person name="Woyke T."/>
            <person name="Schaap P.J."/>
            <person name="Plugge C.M."/>
            <person name="Muyzer G."/>
            <person name="Kuever J."/>
            <person name="Pereira I.A."/>
            <person name="Parshina S.N."/>
            <person name="Bernier-Latmani R."/>
            <person name="Stams A.J."/>
            <person name="Klenk H.P."/>
        </authorList>
    </citation>
    <scope>NUCLEOTIDE SEQUENCE [LARGE SCALE GENOMIC DNA]</scope>
    <source>
        <strain evidence="3">ATCC 23193 / DSM 2154 / NCIB 8452 / DL</strain>
    </source>
</reference>
<dbReference type="PANTHER" id="PTHR34700">
    <property type="entry name" value="POTASSIUM BINDING PROTEIN KBP"/>
    <property type="match status" value="1"/>
</dbReference>
<dbReference type="PROSITE" id="PS51782">
    <property type="entry name" value="LYSM"/>
    <property type="match status" value="1"/>
</dbReference>
<dbReference type="InterPro" id="IPR018392">
    <property type="entry name" value="LysM"/>
</dbReference>
<reference evidence="3" key="1">
    <citation type="submission" date="2011-05" db="EMBL/GenBank/DDBJ databases">
        <title>Complete sequence of Desulfotomaculum ruminis DSM 2154.</title>
        <authorList>
            <person name="Lucas S."/>
            <person name="Copeland A."/>
            <person name="Lapidus A."/>
            <person name="Cheng J.-F."/>
            <person name="Goodwin L."/>
            <person name="Pitluck S."/>
            <person name="Lu M."/>
            <person name="Detter J.C."/>
            <person name="Han C."/>
            <person name="Tapia R."/>
            <person name="Land M."/>
            <person name="Hauser L."/>
            <person name="Kyrpides N."/>
            <person name="Ivanova N."/>
            <person name="Mikhailova N."/>
            <person name="Pagani I."/>
            <person name="Stams A.J.M."/>
            <person name="Plugge C.M."/>
            <person name="Muyzer G."/>
            <person name="Kuever J."/>
            <person name="Parshina S.N."/>
            <person name="Ivanova A.E."/>
            <person name="Nazina T.N."/>
            <person name="Brambilla E."/>
            <person name="Spring S."/>
            <person name="Klenk H.-P."/>
            <person name="Woyke T."/>
        </authorList>
    </citation>
    <scope>NUCLEOTIDE SEQUENCE [LARGE SCALE GENOMIC DNA]</scope>
    <source>
        <strain evidence="3">ATCC 23193 / DSM 2154 / NCIB 8452 / DL</strain>
    </source>
</reference>
<dbReference type="Pfam" id="PF01476">
    <property type="entry name" value="LysM"/>
    <property type="match status" value="1"/>
</dbReference>
<dbReference type="Proteomes" id="UP000009234">
    <property type="component" value="Chromosome"/>
</dbReference>
<feature type="domain" description="LysM" evidence="1">
    <location>
        <begin position="163"/>
        <end position="213"/>
    </location>
</feature>
<name>F6DLQ8_DESRL</name>
<gene>
    <name evidence="2" type="ordered locus">Desru_3497</name>
</gene>
<accession>F6DLQ8</accession>
<evidence type="ECO:0000313" key="3">
    <source>
        <dbReference type="Proteomes" id="UP000009234"/>
    </source>
</evidence>
<dbReference type="STRING" id="696281.Desru_3497"/>
<dbReference type="AlphaFoldDB" id="F6DLQ8"/>
<dbReference type="PANTHER" id="PTHR34700:SF4">
    <property type="entry name" value="PHAGE-LIKE ELEMENT PBSX PROTEIN XKDP"/>
    <property type="match status" value="1"/>
</dbReference>
<dbReference type="CDD" id="cd00118">
    <property type="entry name" value="LysM"/>
    <property type="match status" value="1"/>
</dbReference>
<evidence type="ECO:0000313" key="2">
    <source>
        <dbReference type="EMBL" id="AEG61700.1"/>
    </source>
</evidence>
<organism evidence="2 3">
    <name type="scientific">Desulforamulus ruminis (strain ATCC 23193 / DSM 2154 / NCIMB 8452 / DL)</name>
    <name type="common">Desulfotomaculum ruminis</name>
    <dbReference type="NCBI Taxonomy" id="696281"/>
    <lineage>
        <taxon>Bacteria</taxon>
        <taxon>Bacillati</taxon>
        <taxon>Bacillota</taxon>
        <taxon>Clostridia</taxon>
        <taxon>Eubacteriales</taxon>
        <taxon>Peptococcaceae</taxon>
        <taxon>Desulforamulus</taxon>
    </lineage>
</organism>
<proteinExistence type="predicted"/>
<evidence type="ECO:0000259" key="1">
    <source>
        <dbReference type="PROSITE" id="PS51782"/>
    </source>
</evidence>
<dbReference type="InterPro" id="IPR036779">
    <property type="entry name" value="LysM_dom_sf"/>
</dbReference>
<dbReference type="SMART" id="SM00257">
    <property type="entry name" value="LysM"/>
    <property type="match status" value="1"/>
</dbReference>
<dbReference type="RefSeq" id="WP_013843446.1">
    <property type="nucleotide sequence ID" value="NC_015589.1"/>
</dbReference>
<dbReference type="KEGG" id="dru:Desru_3497"/>
<dbReference type="OrthoDB" id="9800780at2"/>
<sequence length="214" mass="23679">MDIFLTDPAGGELHFPVNPEEIQIRTEKQLETVNIIQLGEIDLPSQEKVKEITFSSFFPKEYDSSFCRYTNIPDPGQAMAQLMAWTTGGSPIRLLITGTPINGQVLVSAYNGTFKGGEPGDIYFDLTCRTWRDIKVKTAAGPLLYSGAAAPTSNRPDEKPVPKKYTVKPGDSLWKIAQMQYGNAAKLNDIYEINQGIIGKDKNLIHPGMELIMP</sequence>
<dbReference type="SUPFAM" id="SSF54106">
    <property type="entry name" value="LysM domain"/>
    <property type="match status" value="1"/>
</dbReference>
<keyword evidence="3" id="KW-1185">Reference proteome</keyword>